<dbReference type="InterPro" id="IPR051088">
    <property type="entry name" value="PTS_Sugar-EIIC/EIIB"/>
</dbReference>
<dbReference type="PIRSF" id="PIRSF006351">
    <property type="entry name" value="PTS_EIIC-Cellobiose"/>
    <property type="match status" value="1"/>
</dbReference>
<keyword evidence="7 8" id="KW-0472">Membrane</keyword>
<dbReference type="PROSITE" id="PS51105">
    <property type="entry name" value="PTS_EIIC_TYPE_3"/>
    <property type="match status" value="1"/>
</dbReference>
<evidence type="ECO:0000256" key="4">
    <source>
        <dbReference type="ARBA" id="ARBA00022597"/>
    </source>
</evidence>
<feature type="transmembrane region" description="Helical" evidence="10">
    <location>
        <begin position="65"/>
        <end position="86"/>
    </location>
</feature>
<evidence type="ECO:0000256" key="10">
    <source>
        <dbReference type="SAM" id="Phobius"/>
    </source>
</evidence>
<comment type="function">
    <text evidence="8">The phosphoenolpyruvate-dependent sugar phosphotransferase system (PTS), a major carbohydrate active -transport system, catalyzes the phosphorylation of incoming sugar substrates concomitant with their translocation across the cell membrane.</text>
</comment>
<evidence type="ECO:0000256" key="3">
    <source>
        <dbReference type="ARBA" id="ARBA00022475"/>
    </source>
</evidence>
<keyword evidence="13" id="KW-1185">Reference proteome</keyword>
<feature type="region of interest" description="Disordered" evidence="9">
    <location>
        <begin position="1"/>
        <end position="38"/>
    </location>
</feature>
<keyword evidence="2 8" id="KW-0813">Transport</keyword>
<feature type="transmembrane region" description="Helical" evidence="10">
    <location>
        <begin position="432"/>
        <end position="453"/>
    </location>
</feature>
<organism evidence="12 13">
    <name type="scientific">Holdemania filiformis</name>
    <dbReference type="NCBI Taxonomy" id="61171"/>
    <lineage>
        <taxon>Bacteria</taxon>
        <taxon>Bacillati</taxon>
        <taxon>Bacillota</taxon>
        <taxon>Erysipelotrichia</taxon>
        <taxon>Erysipelotrichales</taxon>
        <taxon>Erysipelotrichaceae</taxon>
        <taxon>Holdemania</taxon>
    </lineage>
</organism>
<evidence type="ECO:0000256" key="2">
    <source>
        <dbReference type="ARBA" id="ARBA00022448"/>
    </source>
</evidence>
<reference evidence="12 13" key="1">
    <citation type="submission" date="2018-08" db="EMBL/GenBank/DDBJ databases">
        <title>A genome reference for cultivated species of the human gut microbiota.</title>
        <authorList>
            <person name="Zou Y."/>
            <person name="Xue W."/>
            <person name="Luo G."/>
        </authorList>
    </citation>
    <scope>NUCLEOTIDE SEQUENCE [LARGE SCALE GENOMIC DNA]</scope>
    <source>
        <strain evidence="12 13">AF24-29</strain>
    </source>
</reference>
<evidence type="ECO:0000256" key="5">
    <source>
        <dbReference type="ARBA" id="ARBA00022692"/>
    </source>
</evidence>
<comment type="subcellular location">
    <subcellularLocation>
        <location evidence="1">Cell membrane</location>
        <topology evidence="1">Multi-pass membrane protein</topology>
    </subcellularLocation>
</comment>
<dbReference type="PANTHER" id="PTHR33989:SF4">
    <property type="entry name" value="PTS SYSTEM N,N'-DIACETYLCHITOBIOSE-SPECIFIC EIIC COMPONENT"/>
    <property type="match status" value="1"/>
</dbReference>
<keyword evidence="5 10" id="KW-0812">Transmembrane</keyword>
<proteinExistence type="predicted"/>
<feature type="transmembrane region" description="Helical" evidence="10">
    <location>
        <begin position="139"/>
        <end position="162"/>
    </location>
</feature>
<dbReference type="InterPro" id="IPR003352">
    <property type="entry name" value="PTS_EIIC"/>
</dbReference>
<evidence type="ECO:0000313" key="12">
    <source>
        <dbReference type="EMBL" id="RGR68460.1"/>
    </source>
</evidence>
<dbReference type="InterPro" id="IPR004796">
    <property type="entry name" value="PTS_IIC_cello"/>
</dbReference>
<evidence type="ECO:0000256" key="9">
    <source>
        <dbReference type="SAM" id="MobiDB-lite"/>
    </source>
</evidence>
<accession>A0A412FK01</accession>
<feature type="transmembrane region" description="Helical" evidence="10">
    <location>
        <begin position="225"/>
        <end position="245"/>
    </location>
</feature>
<dbReference type="Pfam" id="PF02378">
    <property type="entry name" value="PTS_EIIC"/>
    <property type="match status" value="1"/>
</dbReference>
<dbReference type="PANTHER" id="PTHR33989">
    <property type="match status" value="1"/>
</dbReference>
<feature type="transmembrane region" description="Helical" evidence="10">
    <location>
        <begin position="383"/>
        <end position="401"/>
    </location>
</feature>
<evidence type="ECO:0000256" key="6">
    <source>
        <dbReference type="ARBA" id="ARBA00022989"/>
    </source>
</evidence>
<evidence type="ECO:0000256" key="8">
    <source>
        <dbReference type="PIRNR" id="PIRNR006351"/>
    </source>
</evidence>
<feature type="transmembrane region" description="Helical" evidence="10">
    <location>
        <begin position="265"/>
        <end position="288"/>
    </location>
</feature>
<dbReference type="EMBL" id="QRUP01000027">
    <property type="protein sequence ID" value="RGR68460.1"/>
    <property type="molecule type" value="Genomic_DNA"/>
</dbReference>
<name>A0A412FK01_9FIRM</name>
<dbReference type="AlphaFoldDB" id="A0A412FK01"/>
<feature type="transmembrane region" description="Helical" evidence="10">
    <location>
        <begin position="323"/>
        <end position="346"/>
    </location>
</feature>
<dbReference type="GO" id="GO:0005886">
    <property type="term" value="C:plasma membrane"/>
    <property type="evidence" value="ECO:0007669"/>
    <property type="project" value="UniProtKB-SubCell"/>
</dbReference>
<sequence>MPGSAGRRYRHGRLRPPGRRQGLSRRSKADGGVSPSESIEEKTMSKLDKITEKVMKFAQLRYVKIIMNAFMGIAAFSIGASLFSLVKSIPIGPWQAFLTTSGFGNILSIPINMVSNLYAIMVVLCVGYETAKSFGQRPLPAAMVAFGSFMIVTPFEATVSLVNEAGETITGLAGNVLSLSVLGSQGIFVAMICGLIGARLYVFLLEKNIKIKMPDSIPPSVAGMFETMIPAGLVFILFMAVRMGFAQTVYGTMQSFIYTMLQKPLMGIGANPIGAALYLMSGKLLWMFGIHGDMLTYATLGSIRSAATQANMAAFAAGEAAPYLEWAMLTPITNVGILGLTILLLFSKAKQYKSLGQLSIATSIFNITEPVMFGFPIILNPIMALPCVLCPGICVMLTSLVMRMGLVAPMTGVALSNVIPTPIYFWMATNSISGLIWGLILVAVSVAIFFPFFKIAEKAAMKEEQAESETEAITVSK</sequence>
<feature type="domain" description="PTS EIIC type-3" evidence="11">
    <location>
        <begin position="46"/>
        <end position="452"/>
    </location>
</feature>
<dbReference type="GO" id="GO:0009401">
    <property type="term" value="P:phosphoenolpyruvate-dependent sugar phosphotransferase system"/>
    <property type="evidence" value="ECO:0007669"/>
    <property type="project" value="InterPro"/>
</dbReference>
<keyword evidence="4 8" id="KW-0762">Sugar transport</keyword>
<feature type="transmembrane region" description="Helical" evidence="10">
    <location>
        <begin position="182"/>
        <end position="204"/>
    </location>
</feature>
<feature type="compositionally biased region" description="Basic residues" evidence="9">
    <location>
        <begin position="7"/>
        <end position="26"/>
    </location>
</feature>
<keyword evidence="6 10" id="KW-1133">Transmembrane helix</keyword>
<protein>
    <recommendedName>
        <fullName evidence="8">Permease IIC component</fullName>
    </recommendedName>
</protein>
<evidence type="ECO:0000313" key="13">
    <source>
        <dbReference type="Proteomes" id="UP000284178"/>
    </source>
</evidence>
<dbReference type="NCBIfam" id="TIGR00410">
    <property type="entry name" value="lacE"/>
    <property type="match status" value="1"/>
</dbReference>
<evidence type="ECO:0000256" key="1">
    <source>
        <dbReference type="ARBA" id="ARBA00004651"/>
    </source>
</evidence>
<dbReference type="GO" id="GO:1901264">
    <property type="term" value="P:carbohydrate derivative transport"/>
    <property type="evidence" value="ECO:0007669"/>
    <property type="project" value="TreeGrafter"/>
</dbReference>
<feature type="transmembrane region" description="Helical" evidence="10">
    <location>
        <begin position="406"/>
        <end position="426"/>
    </location>
</feature>
<feature type="transmembrane region" description="Helical" evidence="10">
    <location>
        <begin position="106"/>
        <end position="127"/>
    </location>
</feature>
<evidence type="ECO:0000256" key="7">
    <source>
        <dbReference type="ARBA" id="ARBA00023136"/>
    </source>
</evidence>
<dbReference type="Proteomes" id="UP000284178">
    <property type="component" value="Unassembled WGS sequence"/>
</dbReference>
<dbReference type="InterPro" id="IPR004501">
    <property type="entry name" value="PTS_EIIC_3"/>
</dbReference>
<evidence type="ECO:0000259" key="11">
    <source>
        <dbReference type="PROSITE" id="PS51105"/>
    </source>
</evidence>
<comment type="caution">
    <text evidence="12">The sequence shown here is derived from an EMBL/GenBank/DDBJ whole genome shotgun (WGS) entry which is preliminary data.</text>
</comment>
<dbReference type="GO" id="GO:0008982">
    <property type="term" value="F:protein-N(PI)-phosphohistidine-sugar phosphotransferase activity"/>
    <property type="evidence" value="ECO:0007669"/>
    <property type="project" value="UniProtKB-UniRule"/>
</dbReference>
<keyword evidence="3 8" id="KW-1003">Cell membrane</keyword>
<gene>
    <name evidence="12" type="ORF">DWY25_15805</name>
</gene>